<dbReference type="Proteomes" id="UP000671960">
    <property type="component" value="Chromosome"/>
</dbReference>
<evidence type="ECO:0000256" key="7">
    <source>
        <dbReference type="ARBA" id="ARBA00022692"/>
    </source>
</evidence>
<keyword evidence="7 10" id="KW-0812">Transmembrane</keyword>
<keyword evidence="13" id="KW-1185">Reference proteome</keyword>
<evidence type="ECO:0000256" key="1">
    <source>
        <dbReference type="ARBA" id="ARBA00004429"/>
    </source>
</evidence>
<evidence type="ECO:0000313" key="12">
    <source>
        <dbReference type="EMBL" id="QTF10159.1"/>
    </source>
</evidence>
<keyword evidence="9 11" id="KW-0472">Membrane</keyword>
<dbReference type="PANTHER" id="PTHR30561:SF6">
    <property type="entry name" value="SPERMIDINE EXPORT PROTEIN MDTI"/>
    <property type="match status" value="1"/>
</dbReference>
<dbReference type="EMBL" id="CP050854">
    <property type="protein sequence ID" value="QTF10159.1"/>
    <property type="molecule type" value="Genomic_DNA"/>
</dbReference>
<dbReference type="InterPro" id="IPR037185">
    <property type="entry name" value="EmrE-like"/>
</dbReference>
<evidence type="ECO:0000256" key="9">
    <source>
        <dbReference type="ARBA" id="ARBA00023136"/>
    </source>
</evidence>
<evidence type="ECO:0000256" key="8">
    <source>
        <dbReference type="ARBA" id="ARBA00022989"/>
    </source>
</evidence>
<comment type="subunit">
    <text evidence="2">Forms a complex with MdtJ.</text>
</comment>
<keyword evidence="6" id="KW-0997">Cell inner membrane</keyword>
<comment type="subcellular location">
    <subcellularLocation>
        <location evidence="1">Cell inner membrane</location>
        <topology evidence="1">Multi-pass membrane protein</topology>
    </subcellularLocation>
    <subcellularLocation>
        <location evidence="10">Cell membrane</location>
        <topology evidence="10">Multi-pass membrane protein</topology>
    </subcellularLocation>
</comment>
<evidence type="ECO:0000256" key="4">
    <source>
        <dbReference type="ARBA" id="ARBA00022448"/>
    </source>
</evidence>
<name>A0ABX7V342_9GAMM</name>
<evidence type="ECO:0000256" key="5">
    <source>
        <dbReference type="ARBA" id="ARBA00022475"/>
    </source>
</evidence>
<keyword evidence="4" id="KW-0813">Transport</keyword>
<keyword evidence="5" id="KW-1003">Cell membrane</keyword>
<evidence type="ECO:0000256" key="6">
    <source>
        <dbReference type="ARBA" id="ARBA00022519"/>
    </source>
</evidence>
<feature type="transmembrane region" description="Helical" evidence="11">
    <location>
        <begin position="37"/>
        <end position="56"/>
    </location>
</feature>
<evidence type="ECO:0000256" key="3">
    <source>
        <dbReference type="ARBA" id="ARBA00021114"/>
    </source>
</evidence>
<dbReference type="RefSeq" id="WP_208228641.1">
    <property type="nucleotide sequence ID" value="NZ_CP050854.1"/>
</dbReference>
<dbReference type="InterPro" id="IPR000390">
    <property type="entry name" value="Small_drug/metabolite_transptr"/>
</dbReference>
<feature type="transmembrane region" description="Helical" evidence="11">
    <location>
        <begin position="6"/>
        <end position="25"/>
    </location>
</feature>
<evidence type="ECO:0000256" key="10">
    <source>
        <dbReference type="RuleBase" id="RU003942"/>
    </source>
</evidence>
<keyword evidence="8 11" id="KW-1133">Transmembrane helix</keyword>
<dbReference type="Gene3D" id="1.10.3730.20">
    <property type="match status" value="1"/>
</dbReference>
<dbReference type="Pfam" id="PF00893">
    <property type="entry name" value="Multi_Drug_Res"/>
    <property type="match status" value="1"/>
</dbReference>
<evidence type="ECO:0000256" key="2">
    <source>
        <dbReference type="ARBA" id="ARBA00011359"/>
    </source>
</evidence>
<dbReference type="NCBIfam" id="NF007934">
    <property type="entry name" value="PRK10650.1"/>
    <property type="match status" value="1"/>
</dbReference>
<organism evidence="12 13">
    <name type="scientific">Brenneria izadpanahii</name>
    <dbReference type="NCBI Taxonomy" id="2722756"/>
    <lineage>
        <taxon>Bacteria</taxon>
        <taxon>Pseudomonadati</taxon>
        <taxon>Pseudomonadota</taxon>
        <taxon>Gammaproteobacteria</taxon>
        <taxon>Enterobacterales</taxon>
        <taxon>Pectobacteriaceae</taxon>
        <taxon>Brenneria</taxon>
    </lineage>
</organism>
<dbReference type="SUPFAM" id="SSF103481">
    <property type="entry name" value="Multidrug resistance efflux transporter EmrE"/>
    <property type="match status" value="1"/>
</dbReference>
<proteinExistence type="inferred from homology"/>
<sequence length="109" mass="11924">MQPFNMTHALFLALAIMLEILANILLKQSDGFRRRKLGIFSLLCVLGAFAALSQAVRGIDLAVAYALWGGFGILATLIAGWVMYNQRLTPTGWLGILLLLIGMTLIKFA</sequence>
<comment type="similarity">
    <text evidence="10">Belongs to the drug/metabolite transporter (DMT) superfamily. Small multidrug resistance (SMR) (TC 2.A.7.1) family.</text>
</comment>
<dbReference type="PANTHER" id="PTHR30561">
    <property type="entry name" value="SMR FAMILY PROTON-DEPENDENT DRUG EFFLUX TRANSPORTER SUGE"/>
    <property type="match status" value="1"/>
</dbReference>
<reference evidence="12 13" key="1">
    <citation type="submission" date="2020-03" db="EMBL/GenBank/DDBJ databases">
        <authorList>
            <person name="Bakhshi Ganjeh M."/>
        </authorList>
    </citation>
    <scope>NUCLEOTIDE SEQUENCE [LARGE SCALE GENOMIC DNA]</scope>
    <source>
        <strain evidence="13">Iran 50</strain>
    </source>
</reference>
<feature type="transmembrane region" description="Helical" evidence="11">
    <location>
        <begin position="62"/>
        <end position="84"/>
    </location>
</feature>
<evidence type="ECO:0000256" key="11">
    <source>
        <dbReference type="SAM" id="Phobius"/>
    </source>
</evidence>
<evidence type="ECO:0000313" key="13">
    <source>
        <dbReference type="Proteomes" id="UP000671960"/>
    </source>
</evidence>
<feature type="transmembrane region" description="Helical" evidence="11">
    <location>
        <begin position="91"/>
        <end position="108"/>
    </location>
</feature>
<dbReference type="InterPro" id="IPR045324">
    <property type="entry name" value="Small_multidrug_res"/>
</dbReference>
<protein>
    <recommendedName>
        <fullName evidence="3">Spermidine export protein MdtI</fullName>
    </recommendedName>
</protein>
<gene>
    <name evidence="12" type="primary">mdtI</name>
    <name evidence="12" type="ORF">HC231_21185</name>
</gene>
<accession>A0ABX7V342</accession>